<keyword evidence="1 4" id="KW-0479">Metal-binding</keyword>
<keyword evidence="6" id="KW-0175">Coiled coil</keyword>
<dbReference type="SUPFAM" id="SSF57850">
    <property type="entry name" value="RING/U-box"/>
    <property type="match status" value="1"/>
</dbReference>
<keyword evidence="2 4" id="KW-0863">Zinc-finger</keyword>
<dbReference type="InterPro" id="IPR013010">
    <property type="entry name" value="Znf_SIAH"/>
</dbReference>
<dbReference type="Gene3D" id="2.130.10.10">
    <property type="entry name" value="YVTN repeat-like/Quinoprotein amine dehydrogenase"/>
    <property type="match status" value="2"/>
</dbReference>
<dbReference type="InterPro" id="IPR001293">
    <property type="entry name" value="Znf_TRAF"/>
</dbReference>
<evidence type="ECO:0000259" key="10">
    <source>
        <dbReference type="PROSITE" id="PS51081"/>
    </source>
</evidence>
<feature type="zinc finger region" description="TRAF-type" evidence="4">
    <location>
        <begin position="131"/>
        <end position="174"/>
    </location>
</feature>
<evidence type="ECO:0000256" key="5">
    <source>
        <dbReference type="PROSITE-ProRule" id="PRU00221"/>
    </source>
</evidence>
<feature type="region of interest" description="Disordered" evidence="7">
    <location>
        <begin position="632"/>
        <end position="676"/>
    </location>
</feature>
<reference evidence="11 12" key="1">
    <citation type="submission" date="2014-06" db="EMBL/GenBank/DDBJ databases">
        <authorList>
            <person name="Swart Estienne"/>
        </authorList>
    </citation>
    <scope>NUCLEOTIDE SEQUENCE [LARGE SCALE GENOMIC DNA]</scope>
    <source>
        <strain evidence="11 12">130c</strain>
    </source>
</reference>
<organism evidence="11 12">
    <name type="scientific">Stylonychia lemnae</name>
    <name type="common">Ciliate</name>
    <dbReference type="NCBI Taxonomy" id="5949"/>
    <lineage>
        <taxon>Eukaryota</taxon>
        <taxon>Sar</taxon>
        <taxon>Alveolata</taxon>
        <taxon>Ciliophora</taxon>
        <taxon>Intramacronucleata</taxon>
        <taxon>Spirotrichea</taxon>
        <taxon>Stichotrichia</taxon>
        <taxon>Sporadotrichida</taxon>
        <taxon>Oxytrichidae</taxon>
        <taxon>Stylonychinae</taxon>
        <taxon>Stylonychia</taxon>
    </lineage>
</organism>
<dbReference type="SMART" id="SM00320">
    <property type="entry name" value="WD40"/>
    <property type="match status" value="5"/>
</dbReference>
<evidence type="ECO:0000259" key="9">
    <source>
        <dbReference type="PROSITE" id="PS50145"/>
    </source>
</evidence>
<evidence type="ECO:0000256" key="1">
    <source>
        <dbReference type="ARBA" id="ARBA00022723"/>
    </source>
</evidence>
<dbReference type="PANTHER" id="PTHR10131:SF155">
    <property type="entry name" value="CHROMOSOME UNDETERMINED SCAFFOLD_56, WHOLE GENOME SHOTGUN SEQUENCE"/>
    <property type="match status" value="1"/>
</dbReference>
<evidence type="ECO:0000259" key="8">
    <source>
        <dbReference type="PROSITE" id="PS50089"/>
    </source>
</evidence>
<evidence type="ECO:0000256" key="7">
    <source>
        <dbReference type="SAM" id="MobiDB-lite"/>
    </source>
</evidence>
<protein>
    <submittedName>
        <fullName evidence="11">Traf-type zinc finger family protein</fullName>
    </submittedName>
</protein>
<keyword evidence="12" id="KW-1185">Reference proteome</keyword>
<gene>
    <name evidence="11" type="primary">Contig408.g448</name>
    <name evidence="11" type="ORF">STYLEM_75</name>
</gene>
<dbReference type="InterPro" id="IPR015943">
    <property type="entry name" value="WD40/YVTN_repeat-like_dom_sf"/>
</dbReference>
<feature type="domain" description="TRAF-type" evidence="9">
    <location>
        <begin position="212"/>
        <end position="266"/>
    </location>
</feature>
<dbReference type="InParanoid" id="A0A077ZRK5"/>
<evidence type="ECO:0000256" key="3">
    <source>
        <dbReference type="ARBA" id="ARBA00022833"/>
    </source>
</evidence>
<dbReference type="InterPro" id="IPR013083">
    <property type="entry name" value="Znf_RING/FYVE/PHD"/>
</dbReference>
<dbReference type="Proteomes" id="UP000039865">
    <property type="component" value="Unassembled WGS sequence"/>
</dbReference>
<dbReference type="SUPFAM" id="SSF50978">
    <property type="entry name" value="WD40 repeat-like"/>
    <property type="match status" value="1"/>
</dbReference>
<dbReference type="GO" id="GO:0008270">
    <property type="term" value="F:zinc ion binding"/>
    <property type="evidence" value="ECO:0007669"/>
    <property type="project" value="UniProtKB-KW"/>
</dbReference>
<sequence>MDTSISPILSSELENQIKTYPQDTQLKDQSLMDRLVNPEEGVHYQCQVCQDLLQDPRECSKCRNVFCHKCIDKWQSNAHSFQTVCPLRCKGVEMMKISIPFKNQMESLKIYCQNKQFGCNQAVTYGELLKHQSSCEYDLISCLHQGCTQKTLRKFLEDHMATCDYLLIDCEYCKKLIPSGQMDHHLQNQCEMILKDCPVCKQPVPKRTLHHHLDFDCLENEVRCPQQGCQIRCKKKLQKEHIRVDCLFTIVQCSKGCSLDFTRSEVDSHDCIKELAKKLTQAQEKLSDKDHQLSSTKSEMKQIKALCKEKDNRIMDLENQLQFDNIGQLVGQNQVQLNFEEQKEQYYRKDPTFQCETSKSVYQGGSIETILLMTNGHLAISGSSQNYKLAIFDTKGQEETYQLVQEFQDHVNTITGLLEINDRLISCGIDRNIVVYEIIEKHIKVKQPESIQKQTKMNCLLSCFTSKAQSVPEITILKHEYKKQNTIVNAHTSQINCITAVNDQLFATGATKEVKIWKFYECVQVIPTAHSTAILSIKAFKIMNHSTRQLELMLATGSKDKHLKLWSLQQLLQENNQQLQIEESSVEQSHRMRHSSDMVLAHYSQVNTFAQLNDNTLISGTSDGKIQIWKQRQHHPQPGNNSNAVAHQDHQAQQQQYHPQHRNSLNNQQNQNSQRTFQVQHTQQVFTVSTLHIQLLTSYDYNEYPYVALAGMVSKVIIFDVKNMTVIQSLRVLISNWQTFIGVVGMPEERLAVGCLDGTVKIYKASYD</sequence>
<evidence type="ECO:0000256" key="6">
    <source>
        <dbReference type="SAM" id="Coils"/>
    </source>
</evidence>
<dbReference type="OrthoDB" id="295927at2759"/>
<keyword evidence="3 4" id="KW-0862">Zinc</keyword>
<dbReference type="Pfam" id="PF00400">
    <property type="entry name" value="WD40"/>
    <property type="match status" value="2"/>
</dbReference>
<dbReference type="SUPFAM" id="SSF49599">
    <property type="entry name" value="TRAF domain-like"/>
    <property type="match status" value="1"/>
</dbReference>
<dbReference type="Gene3D" id="3.30.40.10">
    <property type="entry name" value="Zinc/RING finger domain, C3HC4 (zinc finger)"/>
    <property type="match status" value="4"/>
</dbReference>
<evidence type="ECO:0000256" key="2">
    <source>
        <dbReference type="ARBA" id="ARBA00022771"/>
    </source>
</evidence>
<feature type="compositionally biased region" description="Low complexity" evidence="7">
    <location>
        <begin position="651"/>
        <end position="676"/>
    </location>
</feature>
<dbReference type="AlphaFoldDB" id="A0A077ZRK5"/>
<dbReference type="Pfam" id="PF02176">
    <property type="entry name" value="zf-TRAF"/>
    <property type="match status" value="1"/>
</dbReference>
<proteinExistence type="predicted"/>
<feature type="domain" description="SIAH-type" evidence="10">
    <location>
        <begin position="107"/>
        <end position="165"/>
    </location>
</feature>
<feature type="domain" description="TRAF-type" evidence="9">
    <location>
        <begin position="131"/>
        <end position="174"/>
    </location>
</feature>
<dbReference type="PROSITE" id="PS51081">
    <property type="entry name" value="ZF_SIAH"/>
    <property type="match status" value="1"/>
</dbReference>
<evidence type="ECO:0000313" key="11">
    <source>
        <dbReference type="EMBL" id="CDW71136.1"/>
    </source>
</evidence>
<accession>A0A077ZRK5</accession>
<dbReference type="EMBL" id="CCKQ01000074">
    <property type="protein sequence ID" value="CDW71136.1"/>
    <property type="molecule type" value="Genomic_DNA"/>
</dbReference>
<feature type="domain" description="RING-type" evidence="8">
    <location>
        <begin position="46"/>
        <end position="87"/>
    </location>
</feature>
<dbReference type="InterPro" id="IPR036322">
    <property type="entry name" value="WD40_repeat_dom_sf"/>
</dbReference>
<name>A0A077ZRK5_STYLE</name>
<dbReference type="PROSITE" id="PS50082">
    <property type="entry name" value="WD_REPEATS_2"/>
    <property type="match status" value="1"/>
</dbReference>
<evidence type="ECO:0000313" key="12">
    <source>
        <dbReference type="Proteomes" id="UP000039865"/>
    </source>
</evidence>
<evidence type="ECO:0000256" key="4">
    <source>
        <dbReference type="PROSITE-ProRule" id="PRU00207"/>
    </source>
</evidence>
<dbReference type="PROSITE" id="PS50145">
    <property type="entry name" value="ZF_TRAF"/>
    <property type="match status" value="2"/>
</dbReference>
<dbReference type="InterPro" id="IPR001680">
    <property type="entry name" value="WD40_rpt"/>
</dbReference>
<feature type="zinc finger region" description="TRAF-type" evidence="4">
    <location>
        <begin position="212"/>
        <end position="266"/>
    </location>
</feature>
<feature type="coiled-coil region" evidence="6">
    <location>
        <begin position="272"/>
        <end position="320"/>
    </location>
</feature>
<feature type="repeat" description="WD" evidence="5">
    <location>
        <begin position="599"/>
        <end position="630"/>
    </location>
</feature>
<dbReference type="PANTHER" id="PTHR10131">
    <property type="entry name" value="TNF RECEPTOR ASSOCIATED FACTOR"/>
    <property type="match status" value="1"/>
</dbReference>
<dbReference type="InterPro" id="IPR001841">
    <property type="entry name" value="Znf_RING"/>
</dbReference>
<keyword evidence="5" id="KW-0853">WD repeat</keyword>
<dbReference type="PROSITE" id="PS50089">
    <property type="entry name" value="ZF_RING_2"/>
    <property type="match status" value="1"/>
</dbReference>